<keyword evidence="3" id="KW-1185">Reference proteome</keyword>
<feature type="region of interest" description="Disordered" evidence="1">
    <location>
        <begin position="54"/>
        <end position="80"/>
    </location>
</feature>
<dbReference type="Proteomes" id="UP001153269">
    <property type="component" value="Unassembled WGS sequence"/>
</dbReference>
<accession>A0A9N7U066</accession>
<gene>
    <name evidence="2" type="ORF">PLEPLA_LOCUS8730</name>
</gene>
<evidence type="ECO:0000313" key="2">
    <source>
        <dbReference type="EMBL" id="CAB1420853.1"/>
    </source>
</evidence>
<comment type="caution">
    <text evidence="2">The sequence shown here is derived from an EMBL/GenBank/DDBJ whole genome shotgun (WGS) entry which is preliminary data.</text>
</comment>
<reference evidence="2" key="1">
    <citation type="submission" date="2020-03" db="EMBL/GenBank/DDBJ databases">
        <authorList>
            <person name="Weist P."/>
        </authorList>
    </citation>
    <scope>NUCLEOTIDE SEQUENCE</scope>
</reference>
<feature type="compositionally biased region" description="Basic and acidic residues" evidence="1">
    <location>
        <begin position="54"/>
        <end position="69"/>
    </location>
</feature>
<sequence>MPPRAPRGGRRSPIGRRERAPSAVIRLDGSRRFHGQLGPFLALCLCVATGVKLDDRGGETRDRGEDRVTLLKNPPSPLESKDRISEAYFHIFPSSFLRDYSAAERRALLGGIRKSRTDAQRARDLLDLPCPPPPPLSEHI</sequence>
<organism evidence="2 3">
    <name type="scientific">Pleuronectes platessa</name>
    <name type="common">European plaice</name>
    <dbReference type="NCBI Taxonomy" id="8262"/>
    <lineage>
        <taxon>Eukaryota</taxon>
        <taxon>Metazoa</taxon>
        <taxon>Chordata</taxon>
        <taxon>Craniata</taxon>
        <taxon>Vertebrata</taxon>
        <taxon>Euteleostomi</taxon>
        <taxon>Actinopterygii</taxon>
        <taxon>Neopterygii</taxon>
        <taxon>Teleostei</taxon>
        <taxon>Neoteleostei</taxon>
        <taxon>Acanthomorphata</taxon>
        <taxon>Carangaria</taxon>
        <taxon>Pleuronectiformes</taxon>
        <taxon>Pleuronectoidei</taxon>
        <taxon>Pleuronectidae</taxon>
        <taxon>Pleuronectes</taxon>
    </lineage>
</organism>
<name>A0A9N7U066_PLEPL</name>
<dbReference type="AlphaFoldDB" id="A0A9N7U066"/>
<dbReference type="EMBL" id="CADEAL010000485">
    <property type="protein sequence ID" value="CAB1420853.1"/>
    <property type="molecule type" value="Genomic_DNA"/>
</dbReference>
<proteinExistence type="predicted"/>
<evidence type="ECO:0000313" key="3">
    <source>
        <dbReference type="Proteomes" id="UP001153269"/>
    </source>
</evidence>
<protein>
    <submittedName>
        <fullName evidence="2">Uncharacterized protein</fullName>
    </submittedName>
</protein>
<feature type="region of interest" description="Disordered" evidence="1">
    <location>
        <begin position="1"/>
        <end position="20"/>
    </location>
</feature>
<evidence type="ECO:0000256" key="1">
    <source>
        <dbReference type="SAM" id="MobiDB-lite"/>
    </source>
</evidence>